<dbReference type="SMART" id="SM00382">
    <property type="entry name" value="AAA"/>
    <property type="match status" value="1"/>
</dbReference>
<evidence type="ECO:0000259" key="12">
    <source>
        <dbReference type="PROSITE" id="PS50893"/>
    </source>
</evidence>
<evidence type="ECO:0000256" key="10">
    <source>
        <dbReference type="ARBA" id="ARBA00022970"/>
    </source>
</evidence>
<keyword evidence="5" id="KW-0813">Transport</keyword>
<dbReference type="EMBL" id="OANT01000003">
    <property type="protein sequence ID" value="SNX44484.1"/>
    <property type="molecule type" value="Genomic_DNA"/>
</dbReference>
<evidence type="ECO:0000256" key="7">
    <source>
        <dbReference type="ARBA" id="ARBA00022741"/>
    </source>
</evidence>
<proteinExistence type="inferred from homology"/>
<dbReference type="FunFam" id="3.40.50.300:FF:000056">
    <property type="entry name" value="Cell division ATP-binding protein FtsE"/>
    <property type="match status" value="1"/>
</dbReference>
<keyword evidence="14" id="KW-1185">Reference proteome</keyword>
<dbReference type="SUPFAM" id="SSF55021">
    <property type="entry name" value="ACT-like"/>
    <property type="match status" value="1"/>
</dbReference>
<dbReference type="AlphaFoldDB" id="A0A240E6V0"/>
<evidence type="ECO:0000256" key="11">
    <source>
        <dbReference type="ARBA" id="ARBA00023136"/>
    </source>
</evidence>
<protein>
    <recommendedName>
        <fullName evidence="4">Cell division ATP-binding protein FtsE</fullName>
    </recommendedName>
</protein>
<evidence type="ECO:0000256" key="5">
    <source>
        <dbReference type="ARBA" id="ARBA00022448"/>
    </source>
</evidence>
<evidence type="ECO:0000256" key="8">
    <source>
        <dbReference type="ARBA" id="ARBA00022840"/>
    </source>
</evidence>
<dbReference type="SUPFAM" id="SSF52540">
    <property type="entry name" value="P-loop containing nucleoside triphosphate hydrolases"/>
    <property type="match status" value="1"/>
</dbReference>
<feature type="domain" description="ABC transporter" evidence="12">
    <location>
        <begin position="23"/>
        <end position="263"/>
    </location>
</feature>
<dbReference type="InterPro" id="IPR003593">
    <property type="entry name" value="AAA+_ATPase"/>
</dbReference>
<dbReference type="PROSITE" id="PS50893">
    <property type="entry name" value="ABC_TRANSPORTER_2"/>
    <property type="match status" value="1"/>
</dbReference>
<evidence type="ECO:0000256" key="4">
    <source>
        <dbReference type="ARBA" id="ARBA00020019"/>
    </source>
</evidence>
<dbReference type="GO" id="GO:0005886">
    <property type="term" value="C:plasma membrane"/>
    <property type="evidence" value="ECO:0007669"/>
    <property type="project" value="UniProtKB-SubCell"/>
</dbReference>
<evidence type="ECO:0000313" key="14">
    <source>
        <dbReference type="Proteomes" id="UP000219042"/>
    </source>
</evidence>
<dbReference type="InterPro" id="IPR027417">
    <property type="entry name" value="P-loop_NTPase"/>
</dbReference>
<accession>A0A240E6V0</accession>
<dbReference type="InterPro" id="IPR003439">
    <property type="entry name" value="ABC_transporter-like_ATP-bd"/>
</dbReference>
<keyword evidence="6" id="KW-1003">Cell membrane</keyword>
<dbReference type="GO" id="GO:0006865">
    <property type="term" value="P:amino acid transport"/>
    <property type="evidence" value="ECO:0007669"/>
    <property type="project" value="UniProtKB-KW"/>
</dbReference>
<evidence type="ECO:0000256" key="1">
    <source>
        <dbReference type="ARBA" id="ARBA00002579"/>
    </source>
</evidence>
<keyword evidence="7" id="KW-0547">Nucleotide-binding</keyword>
<evidence type="ECO:0000256" key="3">
    <source>
        <dbReference type="ARBA" id="ARBA00005417"/>
    </source>
</evidence>
<keyword evidence="11" id="KW-0472">Membrane</keyword>
<dbReference type="PROSITE" id="PS00211">
    <property type="entry name" value="ABC_TRANSPORTER_1"/>
    <property type="match status" value="1"/>
</dbReference>
<dbReference type="GO" id="GO:0016887">
    <property type="term" value="F:ATP hydrolysis activity"/>
    <property type="evidence" value="ECO:0007669"/>
    <property type="project" value="InterPro"/>
</dbReference>
<name>A0A240E6V0_9GAMM</name>
<dbReference type="InterPro" id="IPR017871">
    <property type="entry name" value="ABC_transporter-like_CS"/>
</dbReference>
<dbReference type="Gene3D" id="3.40.50.300">
    <property type="entry name" value="P-loop containing nucleotide triphosphate hydrolases"/>
    <property type="match status" value="1"/>
</dbReference>
<dbReference type="PANTHER" id="PTHR43166:SF30">
    <property type="entry name" value="METHIONINE IMPORT ATP-BINDING PROTEIN METN"/>
    <property type="match status" value="1"/>
</dbReference>
<comment type="function">
    <text evidence="1">Part of the ABC transporter FtsEX involved in cellular division. Important for assembly or stability of the septal ring.</text>
</comment>
<dbReference type="Gene3D" id="3.30.70.260">
    <property type="match status" value="1"/>
</dbReference>
<dbReference type="GO" id="GO:0005524">
    <property type="term" value="F:ATP binding"/>
    <property type="evidence" value="ECO:0007669"/>
    <property type="project" value="UniProtKB-KW"/>
</dbReference>
<dbReference type="Pfam" id="PF00005">
    <property type="entry name" value="ABC_tran"/>
    <property type="match status" value="1"/>
</dbReference>
<dbReference type="Pfam" id="PF09383">
    <property type="entry name" value="NIL"/>
    <property type="match status" value="1"/>
</dbReference>
<dbReference type="InterPro" id="IPR050086">
    <property type="entry name" value="MetN_ABC_transporter-like"/>
</dbReference>
<dbReference type="InterPro" id="IPR045865">
    <property type="entry name" value="ACT-like_dom_sf"/>
</dbReference>
<dbReference type="Proteomes" id="UP000219042">
    <property type="component" value="Unassembled WGS sequence"/>
</dbReference>
<evidence type="ECO:0000256" key="6">
    <source>
        <dbReference type="ARBA" id="ARBA00022475"/>
    </source>
</evidence>
<dbReference type="PANTHER" id="PTHR43166">
    <property type="entry name" value="AMINO ACID IMPORT ATP-BINDING PROTEIN"/>
    <property type="match status" value="1"/>
</dbReference>
<evidence type="ECO:0000256" key="9">
    <source>
        <dbReference type="ARBA" id="ARBA00022967"/>
    </source>
</evidence>
<evidence type="ECO:0000313" key="13">
    <source>
        <dbReference type="EMBL" id="SNX44484.1"/>
    </source>
</evidence>
<keyword evidence="8" id="KW-0067">ATP-binding</keyword>
<reference evidence="14" key="1">
    <citation type="submission" date="2016-09" db="EMBL/GenBank/DDBJ databases">
        <authorList>
            <person name="Varghese N."/>
            <person name="Submissions S."/>
        </authorList>
    </citation>
    <scope>NUCLEOTIDE SEQUENCE [LARGE SCALE GENOMIC DNA]</scope>
    <source>
        <strain evidence="14">ANC 4466</strain>
    </source>
</reference>
<keyword evidence="10" id="KW-0029">Amino-acid transport</keyword>
<comment type="subcellular location">
    <subcellularLocation>
        <location evidence="2">Cell inner membrane</location>
        <topology evidence="2">Peripheral membrane protein</topology>
    </subcellularLocation>
</comment>
<dbReference type="InterPro" id="IPR018449">
    <property type="entry name" value="NIL_domain"/>
</dbReference>
<evidence type="ECO:0000256" key="2">
    <source>
        <dbReference type="ARBA" id="ARBA00004417"/>
    </source>
</evidence>
<gene>
    <name evidence="13" type="ORF">SAMN05421731_103222</name>
</gene>
<organism evidence="13 14">
    <name type="scientific">Acinetobacter puyangensis</name>
    <dbReference type="NCBI Taxonomy" id="1096779"/>
    <lineage>
        <taxon>Bacteria</taxon>
        <taxon>Pseudomonadati</taxon>
        <taxon>Pseudomonadota</taxon>
        <taxon>Gammaproteobacteria</taxon>
        <taxon>Moraxellales</taxon>
        <taxon>Moraxellaceae</taxon>
        <taxon>Acinetobacter</taxon>
    </lineage>
</organism>
<comment type="similarity">
    <text evidence="3">Belongs to the ABC transporter superfamily.</text>
</comment>
<sequence>MVPALTNQYQIIFEFSPWCQHMLQIEHLYKNYQNPATEHVQVLKDINLYVAKKSITAVLGPSGSGKSTLSKCVSLLERPSQGSIKVDGLDLTYLSEKELSTHRRNIGVIFQSSSLLGRRTVAENIALPLHYLGVTDQAIAKRVQELLENVGLSDRAHHYPGQLSGGQKQRVGIARALALKPKILLADEATSGLDPETTQSILNLINRLKDELELSVMLITHEMDVVRQVADQVAVLNAGQIIEQGALQQLILNPDSTIGKQLLPLKQPQHLAADLTLLEVLYSHASDQEQSWLNDFSQQFNQGVQLLAANIEEISKATVARALIGFKGIDSDQAIRFLKTHNIQAQVYQTRANNSQTCH</sequence>
<keyword evidence="9" id="KW-1278">Translocase</keyword>